<dbReference type="STRING" id="1314783.A0A165TRV5"/>
<organism evidence="2 3">
    <name type="scientific">Daedalea quercina L-15889</name>
    <dbReference type="NCBI Taxonomy" id="1314783"/>
    <lineage>
        <taxon>Eukaryota</taxon>
        <taxon>Fungi</taxon>
        <taxon>Dikarya</taxon>
        <taxon>Basidiomycota</taxon>
        <taxon>Agaricomycotina</taxon>
        <taxon>Agaricomycetes</taxon>
        <taxon>Polyporales</taxon>
        <taxon>Fomitopsis</taxon>
    </lineage>
</organism>
<feature type="region of interest" description="Disordered" evidence="1">
    <location>
        <begin position="503"/>
        <end position="548"/>
    </location>
</feature>
<evidence type="ECO:0000313" key="3">
    <source>
        <dbReference type="Proteomes" id="UP000076727"/>
    </source>
</evidence>
<name>A0A165TRV5_9APHY</name>
<sequence>MGLFSRRAETLDSIFPDSPSAVSFRAIRARFYGNGKGKGKERDLDGESVTYSATTSPSVSSPYVHSDKQSFVSAWASEPRGFHKESRRVASSTSISLARHAETVSEQTGPRSSTDVVTLTLAQRLNELATANSEGLLSDDEYRLLRQSLFERFASKSQVPSETPLVPISGGSHDAGGSRMSSSSRDRRASSQFYVQSSRTSVQSKNSLTSSIGGFIRRATSRSRRVVSSPTDMGDTASIYTTGSNADRVRTAPRTLTSRASESSFRSESDRARAQQLRPILTQSDPGGSNLRPSRRRKRSGASVPPSAFHGVAPTYELSSPSITGEPLPNDEEVELAKDIRHHIELVEAEGRRLQDAFNGLELSTLTRRHKRPHIRPPIPPSPSADNSSVHTSEARSLHTTRDMDALSFKSGKSGGSGARTPSAKRRSPSGHRKVRASTSTSSATLISQPPKSVSRKGSLSSMSSRGRTGLSIYPGLSAYYGMASSSSVNLARSTGHLPLATVAESDGPVGAHRKSSTEQSRLTGAALTKDLPPLPGRGPKGPVHTEDEEIRTMEVELADIRRRRVEVTERYEARLEYLRARLKGAEIREKVMRK</sequence>
<dbReference type="OrthoDB" id="3367070at2759"/>
<proteinExistence type="predicted"/>
<accession>A0A165TRV5</accession>
<evidence type="ECO:0000256" key="1">
    <source>
        <dbReference type="SAM" id="MobiDB-lite"/>
    </source>
</evidence>
<feature type="compositionally biased region" description="Polar residues" evidence="1">
    <location>
        <begin position="192"/>
        <end position="212"/>
    </location>
</feature>
<feature type="compositionally biased region" description="Polar residues" evidence="1">
    <location>
        <begin position="49"/>
        <end position="59"/>
    </location>
</feature>
<feature type="region of interest" description="Disordered" evidence="1">
    <location>
        <begin position="35"/>
        <end position="59"/>
    </location>
</feature>
<feature type="region of interest" description="Disordered" evidence="1">
    <location>
        <begin position="368"/>
        <end position="469"/>
    </location>
</feature>
<reference evidence="2 3" key="1">
    <citation type="journal article" date="2016" name="Mol. Biol. Evol.">
        <title>Comparative Genomics of Early-Diverging Mushroom-Forming Fungi Provides Insights into the Origins of Lignocellulose Decay Capabilities.</title>
        <authorList>
            <person name="Nagy L.G."/>
            <person name="Riley R."/>
            <person name="Tritt A."/>
            <person name="Adam C."/>
            <person name="Daum C."/>
            <person name="Floudas D."/>
            <person name="Sun H."/>
            <person name="Yadav J.S."/>
            <person name="Pangilinan J."/>
            <person name="Larsson K.H."/>
            <person name="Matsuura K."/>
            <person name="Barry K."/>
            <person name="Labutti K."/>
            <person name="Kuo R."/>
            <person name="Ohm R.A."/>
            <person name="Bhattacharya S.S."/>
            <person name="Shirouzu T."/>
            <person name="Yoshinaga Y."/>
            <person name="Martin F.M."/>
            <person name="Grigoriev I.V."/>
            <person name="Hibbett D.S."/>
        </authorList>
    </citation>
    <scope>NUCLEOTIDE SEQUENCE [LARGE SCALE GENOMIC DNA]</scope>
    <source>
        <strain evidence="2 3">L-15889</strain>
    </source>
</reference>
<dbReference type="EMBL" id="KV429035">
    <property type="protein sequence ID" value="KZT73851.1"/>
    <property type="molecule type" value="Genomic_DNA"/>
</dbReference>
<dbReference type="AlphaFoldDB" id="A0A165TRV5"/>
<feature type="compositionally biased region" description="Basic and acidic residues" evidence="1">
    <location>
        <begin position="393"/>
        <end position="405"/>
    </location>
</feature>
<evidence type="ECO:0000313" key="2">
    <source>
        <dbReference type="EMBL" id="KZT73851.1"/>
    </source>
</evidence>
<feature type="region of interest" description="Disordered" evidence="1">
    <location>
        <begin position="160"/>
        <end position="329"/>
    </location>
</feature>
<feature type="compositionally biased region" description="Low complexity" evidence="1">
    <location>
        <begin position="456"/>
        <end position="469"/>
    </location>
</feature>
<keyword evidence="3" id="KW-1185">Reference proteome</keyword>
<protein>
    <submittedName>
        <fullName evidence="2">Uncharacterized protein</fullName>
    </submittedName>
</protein>
<dbReference type="Proteomes" id="UP000076727">
    <property type="component" value="Unassembled WGS sequence"/>
</dbReference>
<feature type="compositionally biased region" description="Basic residues" evidence="1">
    <location>
        <begin position="423"/>
        <end position="436"/>
    </location>
</feature>
<gene>
    <name evidence="2" type="ORF">DAEQUDRAFT_761808</name>
</gene>